<evidence type="ECO:0000256" key="1">
    <source>
        <dbReference type="ARBA" id="ARBA00007435"/>
    </source>
</evidence>
<dbReference type="InterPro" id="IPR000305">
    <property type="entry name" value="GIY-YIG_endonuc"/>
</dbReference>
<reference evidence="3 4" key="1">
    <citation type="submission" date="2019-03" db="EMBL/GenBank/DDBJ databases">
        <title>Diversity of the mouse oral microbiome.</title>
        <authorList>
            <person name="Joseph S."/>
            <person name="Aduse-Opoku J."/>
            <person name="Curtis M."/>
            <person name="Wade W."/>
            <person name="Hashim A."/>
        </authorList>
    </citation>
    <scope>NUCLEOTIDE SEQUENCE [LARGE SCALE GENOMIC DNA]</scope>
    <source>
        <strain evidence="3 4">P1012</strain>
    </source>
</reference>
<organism evidence="3 4">
    <name type="scientific">Microbacterium paludicola</name>
    <dbReference type="NCBI Taxonomy" id="300019"/>
    <lineage>
        <taxon>Bacteria</taxon>
        <taxon>Bacillati</taxon>
        <taxon>Actinomycetota</taxon>
        <taxon>Actinomycetes</taxon>
        <taxon>Micrococcales</taxon>
        <taxon>Microbacteriaceae</taxon>
        <taxon>Microbacterium</taxon>
    </lineage>
</organism>
<keyword evidence="4" id="KW-1185">Reference proteome</keyword>
<proteinExistence type="inferred from homology"/>
<dbReference type="PANTHER" id="PTHR34477">
    <property type="entry name" value="UPF0213 PROTEIN YHBQ"/>
    <property type="match status" value="1"/>
</dbReference>
<feature type="domain" description="GIY-YIG" evidence="2">
    <location>
        <begin position="1"/>
        <end position="75"/>
    </location>
</feature>
<dbReference type="AlphaFoldDB" id="A0A4Y9FZX8"/>
<dbReference type="RefSeq" id="WP_135112515.1">
    <property type="nucleotide sequence ID" value="NZ_BAAANG010000017.1"/>
</dbReference>
<dbReference type="InterPro" id="IPR035901">
    <property type="entry name" value="GIY-YIG_endonuc_sf"/>
</dbReference>
<dbReference type="CDD" id="cd10456">
    <property type="entry name" value="GIY-YIG_UPF0213"/>
    <property type="match status" value="1"/>
</dbReference>
<dbReference type="SUPFAM" id="SSF82771">
    <property type="entry name" value="GIY-YIG endonuclease"/>
    <property type="match status" value="1"/>
</dbReference>
<evidence type="ECO:0000313" key="4">
    <source>
        <dbReference type="Proteomes" id="UP000298358"/>
    </source>
</evidence>
<comment type="similarity">
    <text evidence="1">Belongs to the UPF0213 family.</text>
</comment>
<dbReference type="PANTHER" id="PTHR34477:SF1">
    <property type="entry name" value="UPF0213 PROTEIN YHBQ"/>
    <property type="match status" value="1"/>
</dbReference>
<dbReference type="EMBL" id="SPQB01000002">
    <property type="protein sequence ID" value="TFU34382.1"/>
    <property type="molecule type" value="Genomic_DNA"/>
</dbReference>
<evidence type="ECO:0000313" key="3">
    <source>
        <dbReference type="EMBL" id="TFU34382.1"/>
    </source>
</evidence>
<dbReference type="InterPro" id="IPR050190">
    <property type="entry name" value="UPF0213_domain"/>
</dbReference>
<comment type="caution">
    <text evidence="3">The sequence shown here is derived from an EMBL/GenBank/DDBJ whole genome shotgun (WGS) entry which is preliminary data.</text>
</comment>
<protein>
    <submittedName>
        <fullName evidence="3">GIY-YIG nuclease family protein</fullName>
    </submittedName>
</protein>
<dbReference type="Pfam" id="PF01541">
    <property type="entry name" value="GIY-YIG"/>
    <property type="match status" value="1"/>
</dbReference>
<gene>
    <name evidence="3" type="ORF">E4U02_01655</name>
</gene>
<dbReference type="OrthoDB" id="9797095at2"/>
<sequence length="104" mass="12034">MAYLYVLECRDGTLYTGSTIDLERRLAAHQIGEGAEYTRHRLPVKLLWCAQFDRIEDAFRWEKRMQGWSHAKKLRFIAGGVEAIRGYSAEDRRRRLSSPSDTGA</sequence>
<dbReference type="Proteomes" id="UP000298358">
    <property type="component" value="Unassembled WGS sequence"/>
</dbReference>
<name>A0A4Y9FZX8_9MICO</name>
<evidence type="ECO:0000259" key="2">
    <source>
        <dbReference type="PROSITE" id="PS50164"/>
    </source>
</evidence>
<accession>A0A4Y9FZX8</accession>
<dbReference type="Gene3D" id="3.40.1440.10">
    <property type="entry name" value="GIY-YIG endonuclease"/>
    <property type="match status" value="1"/>
</dbReference>
<dbReference type="PROSITE" id="PS50164">
    <property type="entry name" value="GIY_YIG"/>
    <property type="match status" value="1"/>
</dbReference>